<dbReference type="InterPro" id="IPR051423">
    <property type="entry name" value="CD225/Dispanin"/>
</dbReference>
<dbReference type="PANTHER" id="PTHR14948">
    <property type="entry name" value="NG5"/>
    <property type="match status" value="1"/>
</dbReference>
<dbReference type="GO" id="GO:0016020">
    <property type="term" value="C:membrane"/>
    <property type="evidence" value="ECO:0007669"/>
    <property type="project" value="UniProtKB-SubCell"/>
</dbReference>
<evidence type="ECO:0000256" key="2">
    <source>
        <dbReference type="ARBA" id="ARBA00006843"/>
    </source>
</evidence>
<name>A0A8S3YMV7_9EUPU</name>
<comment type="caution">
    <text evidence="8">The sequence shown here is derived from an EMBL/GenBank/DDBJ whole genome shotgun (WGS) entry which is preliminary data.</text>
</comment>
<feature type="transmembrane region" description="Helical" evidence="7">
    <location>
        <begin position="193"/>
        <end position="217"/>
    </location>
</feature>
<feature type="compositionally biased region" description="Low complexity" evidence="6">
    <location>
        <begin position="89"/>
        <end position="100"/>
    </location>
</feature>
<evidence type="ECO:0000256" key="5">
    <source>
        <dbReference type="ARBA" id="ARBA00023136"/>
    </source>
</evidence>
<dbReference type="EMBL" id="CAJHNH020000274">
    <property type="protein sequence ID" value="CAG5116601.1"/>
    <property type="molecule type" value="Genomic_DNA"/>
</dbReference>
<evidence type="ECO:0008006" key="10">
    <source>
        <dbReference type="Google" id="ProtNLM"/>
    </source>
</evidence>
<keyword evidence="5 7" id="KW-0472">Membrane</keyword>
<reference evidence="8" key="1">
    <citation type="submission" date="2021-04" db="EMBL/GenBank/DDBJ databases">
        <authorList>
            <consortium name="Molecular Ecology Group"/>
        </authorList>
    </citation>
    <scope>NUCLEOTIDE SEQUENCE</scope>
</reference>
<evidence type="ECO:0000256" key="7">
    <source>
        <dbReference type="SAM" id="Phobius"/>
    </source>
</evidence>
<feature type="compositionally biased region" description="Low complexity" evidence="6">
    <location>
        <begin position="56"/>
        <end position="77"/>
    </location>
</feature>
<organism evidence="8 9">
    <name type="scientific">Candidula unifasciata</name>
    <dbReference type="NCBI Taxonomy" id="100452"/>
    <lineage>
        <taxon>Eukaryota</taxon>
        <taxon>Metazoa</taxon>
        <taxon>Spiralia</taxon>
        <taxon>Lophotrochozoa</taxon>
        <taxon>Mollusca</taxon>
        <taxon>Gastropoda</taxon>
        <taxon>Heterobranchia</taxon>
        <taxon>Euthyneura</taxon>
        <taxon>Panpulmonata</taxon>
        <taxon>Eupulmonata</taxon>
        <taxon>Stylommatophora</taxon>
        <taxon>Helicina</taxon>
        <taxon>Helicoidea</taxon>
        <taxon>Geomitridae</taxon>
        <taxon>Candidula</taxon>
    </lineage>
</organism>
<dbReference type="Pfam" id="PF04505">
    <property type="entry name" value="CD225"/>
    <property type="match status" value="1"/>
</dbReference>
<protein>
    <recommendedName>
        <fullName evidence="10">Proline-rich transmembrane protein 1</fullName>
    </recommendedName>
</protein>
<dbReference type="AlphaFoldDB" id="A0A8S3YMV7"/>
<evidence type="ECO:0000256" key="3">
    <source>
        <dbReference type="ARBA" id="ARBA00022692"/>
    </source>
</evidence>
<evidence type="ECO:0000313" key="8">
    <source>
        <dbReference type="EMBL" id="CAG5116601.1"/>
    </source>
</evidence>
<comment type="similarity">
    <text evidence="2">Belongs to the CD225/Dispanin family.</text>
</comment>
<feature type="transmembrane region" description="Helical" evidence="7">
    <location>
        <begin position="148"/>
        <end position="167"/>
    </location>
</feature>
<sequence>MEKSAGIPSDVPNEGHPQSCHSGPPPPYMENPHPQGGSIPPGQGYPQYDQGLTANPQGYPPAGQGYPLAGQGYPPAGHGYPTAGQGYPTAGQGYPTAGQGYPPPGQAYPQGYGYPQQQFHHGNVVLAQPLIQSQPITGPLPRDHMCSAIFVTLCCFWPTGIVAIMRASDARSALARGDVAAAHSYANSAKSMVTISIIVGIIAFIVVGIIIGVYVGIVVNSLRDYD</sequence>
<dbReference type="Proteomes" id="UP000678393">
    <property type="component" value="Unassembled WGS sequence"/>
</dbReference>
<feature type="region of interest" description="Disordered" evidence="6">
    <location>
        <begin position="1"/>
        <end position="113"/>
    </location>
</feature>
<evidence type="ECO:0000313" key="9">
    <source>
        <dbReference type="Proteomes" id="UP000678393"/>
    </source>
</evidence>
<gene>
    <name evidence="8" type="ORF">CUNI_LOCUS2159</name>
</gene>
<dbReference type="InterPro" id="IPR007593">
    <property type="entry name" value="CD225/Dispanin_fam"/>
</dbReference>
<evidence type="ECO:0000256" key="4">
    <source>
        <dbReference type="ARBA" id="ARBA00022989"/>
    </source>
</evidence>
<dbReference type="OrthoDB" id="5989802at2759"/>
<evidence type="ECO:0000256" key="1">
    <source>
        <dbReference type="ARBA" id="ARBA00004370"/>
    </source>
</evidence>
<keyword evidence="3 7" id="KW-0812">Transmembrane</keyword>
<comment type="subcellular location">
    <subcellularLocation>
        <location evidence="1">Membrane</location>
    </subcellularLocation>
</comment>
<keyword evidence="9" id="KW-1185">Reference proteome</keyword>
<dbReference type="PANTHER" id="PTHR14948:SF25">
    <property type="entry name" value="DUF4190 DOMAIN-CONTAINING PROTEIN"/>
    <property type="match status" value="1"/>
</dbReference>
<evidence type="ECO:0000256" key="6">
    <source>
        <dbReference type="SAM" id="MobiDB-lite"/>
    </source>
</evidence>
<accession>A0A8S3YMV7</accession>
<proteinExistence type="inferred from homology"/>
<keyword evidence="4 7" id="KW-1133">Transmembrane helix</keyword>